<dbReference type="STRING" id="1117702.AQZ52_17515"/>
<organism evidence="1 2">
    <name type="scientific">Novosphingobium fuchskuhlense</name>
    <dbReference type="NCBI Taxonomy" id="1117702"/>
    <lineage>
        <taxon>Bacteria</taxon>
        <taxon>Pseudomonadati</taxon>
        <taxon>Pseudomonadota</taxon>
        <taxon>Alphaproteobacteria</taxon>
        <taxon>Sphingomonadales</taxon>
        <taxon>Sphingomonadaceae</taxon>
        <taxon>Novosphingobium</taxon>
    </lineage>
</organism>
<comment type="caution">
    <text evidence="1">The sequence shown here is derived from an EMBL/GenBank/DDBJ whole genome shotgun (WGS) entry which is preliminary data.</text>
</comment>
<dbReference type="EMBL" id="LLZS01000011">
    <property type="protein sequence ID" value="KUR69900.1"/>
    <property type="molecule type" value="Genomic_DNA"/>
</dbReference>
<dbReference type="AlphaFoldDB" id="A0A117US76"/>
<keyword evidence="2" id="KW-1185">Reference proteome</keyword>
<evidence type="ECO:0000313" key="1">
    <source>
        <dbReference type="EMBL" id="KUR69900.1"/>
    </source>
</evidence>
<protein>
    <submittedName>
        <fullName evidence="1">Uncharacterized protein</fullName>
    </submittedName>
</protein>
<proteinExistence type="predicted"/>
<accession>A0A117US76</accession>
<name>A0A117US76_9SPHN</name>
<dbReference type="Proteomes" id="UP000058012">
    <property type="component" value="Unassembled WGS sequence"/>
</dbReference>
<reference evidence="1 2" key="1">
    <citation type="submission" date="2015-10" db="EMBL/GenBank/DDBJ databases">
        <title>Draft genome sequence of Novosphingobium fuchskuhlense DSM 25065 isolated from a surface water sample of the southwest basin of Lake Grosse Fuchskuhle.</title>
        <authorList>
            <person name="Ruckert C."/>
            <person name="Winkler A."/>
            <person name="Glaeser J."/>
            <person name="Grossart H.-P."/>
            <person name="Kalinowski J."/>
            <person name="Glaeser S."/>
        </authorList>
    </citation>
    <scope>NUCLEOTIDE SEQUENCE [LARGE SCALE GENOMIC DNA]</scope>
    <source>
        <strain evidence="1 2">FNE08-7</strain>
    </source>
</reference>
<gene>
    <name evidence="1" type="ORF">AQZ52_17515</name>
</gene>
<evidence type="ECO:0000313" key="2">
    <source>
        <dbReference type="Proteomes" id="UP000058012"/>
    </source>
</evidence>
<sequence length="60" mass="6702">MRNQPVVAIQDVLHPQAMAAVNGQRLPLGAAQGSQNNTAFCLIEKIQHGVEIMVWQRFQF</sequence>